<dbReference type="RefSeq" id="WP_132169878.1">
    <property type="nucleotide sequence ID" value="NZ_SMKX01000060.1"/>
</dbReference>
<evidence type="ECO:0000313" key="1">
    <source>
        <dbReference type="EMBL" id="TDD58014.1"/>
    </source>
</evidence>
<gene>
    <name evidence="1" type="ORF">E1263_20880</name>
</gene>
<proteinExistence type="predicted"/>
<accession>A0A4R4ZJQ3</accession>
<comment type="caution">
    <text evidence="1">The sequence shown here is derived from an EMBL/GenBank/DDBJ whole genome shotgun (WGS) entry which is preliminary data.</text>
</comment>
<dbReference type="EMBL" id="SMKX01000060">
    <property type="protein sequence ID" value="TDD58014.1"/>
    <property type="molecule type" value="Genomic_DNA"/>
</dbReference>
<organism evidence="1 2">
    <name type="scientific">Kribbella antibiotica</name>
    <dbReference type="NCBI Taxonomy" id="190195"/>
    <lineage>
        <taxon>Bacteria</taxon>
        <taxon>Bacillati</taxon>
        <taxon>Actinomycetota</taxon>
        <taxon>Actinomycetes</taxon>
        <taxon>Propionibacteriales</taxon>
        <taxon>Kribbellaceae</taxon>
        <taxon>Kribbella</taxon>
    </lineage>
</organism>
<dbReference type="Proteomes" id="UP000295124">
    <property type="component" value="Unassembled WGS sequence"/>
</dbReference>
<sequence length="340" mass="38729">MRLILDTNLWSDIGDEAVAPEFDDLVRQRGLEILVPPSILVEVCRLSVPELRDPIIRALAIGPRRRLATEAESESAELVAEVRRLRPAWMRKTPDTAKVHSLNAFWTKKVWRTALADSQRIYNYEVGSRRLHEDLMKDQKDQRKQLLETNFAMRPLTALEVREGTAGFGREAEGWPSEPVEAWRMSCYELFWHQLVTIAGRSVLTKEDATFADWVGAYVDLRALRHARSDFLRFWAYEVDLASMPRNWIRWAVNLLQATEKVTGGNPSDEQHSSYLVDADYFLTADRRYAAILEAVREDAPFEMAKTIVVAGDRERSVLGRICLALGTVDSGDTGHVVDC</sequence>
<keyword evidence="2" id="KW-1185">Reference proteome</keyword>
<dbReference type="AlphaFoldDB" id="A0A4R4ZJQ3"/>
<name>A0A4R4ZJQ3_9ACTN</name>
<protein>
    <submittedName>
        <fullName evidence="1">Uncharacterized protein</fullName>
    </submittedName>
</protein>
<evidence type="ECO:0000313" key="2">
    <source>
        <dbReference type="Proteomes" id="UP000295124"/>
    </source>
</evidence>
<dbReference type="OrthoDB" id="4005480at2"/>
<reference evidence="1 2" key="1">
    <citation type="submission" date="2019-03" db="EMBL/GenBank/DDBJ databases">
        <title>Draft genome sequences of novel Actinobacteria.</title>
        <authorList>
            <person name="Sahin N."/>
            <person name="Ay H."/>
            <person name="Saygin H."/>
        </authorList>
    </citation>
    <scope>NUCLEOTIDE SEQUENCE [LARGE SCALE GENOMIC DNA]</scope>
    <source>
        <strain evidence="1 2">JCM 13523</strain>
    </source>
</reference>
<dbReference type="CDD" id="cd09854">
    <property type="entry name" value="PIN_VapC-like"/>
    <property type="match status" value="1"/>
</dbReference>